<dbReference type="InterPro" id="IPR003779">
    <property type="entry name" value="CMD-like"/>
</dbReference>
<dbReference type="Gene3D" id="1.20.1290.10">
    <property type="entry name" value="AhpD-like"/>
    <property type="match status" value="1"/>
</dbReference>
<dbReference type="EMBL" id="FNIX01000003">
    <property type="protein sequence ID" value="SDO59368.1"/>
    <property type="molecule type" value="Genomic_DNA"/>
</dbReference>
<feature type="domain" description="Carboxymuconolactone decarboxylase-like" evidence="1">
    <location>
        <begin position="48"/>
        <end position="98"/>
    </location>
</feature>
<dbReference type="Pfam" id="PF02627">
    <property type="entry name" value="CMD"/>
    <property type="match status" value="1"/>
</dbReference>
<accession>A0A1H0KTU2</accession>
<name>A0A1H0KTU2_9PSEU</name>
<evidence type="ECO:0000259" key="1">
    <source>
        <dbReference type="Pfam" id="PF02627"/>
    </source>
</evidence>
<dbReference type="RefSeq" id="WP_090096838.1">
    <property type="nucleotide sequence ID" value="NZ_FNIX01000003.1"/>
</dbReference>
<gene>
    <name evidence="2" type="ORF">SAMN05421507_10365</name>
</gene>
<protein>
    <submittedName>
        <fullName evidence="2">Alkylhydroperoxidase AhpD family core domain-containing protein</fullName>
    </submittedName>
</protein>
<dbReference type="OrthoDB" id="3342615at2"/>
<dbReference type="AlphaFoldDB" id="A0A1H0KTU2"/>
<dbReference type="InterPro" id="IPR029032">
    <property type="entry name" value="AhpD-like"/>
</dbReference>
<dbReference type="SUPFAM" id="SSF69118">
    <property type="entry name" value="AhpD-like"/>
    <property type="match status" value="2"/>
</dbReference>
<reference evidence="3" key="1">
    <citation type="submission" date="2016-10" db="EMBL/GenBank/DDBJ databases">
        <authorList>
            <person name="Varghese N."/>
            <person name="Submissions S."/>
        </authorList>
    </citation>
    <scope>NUCLEOTIDE SEQUENCE [LARGE SCALE GENOMIC DNA]</scope>
    <source>
        <strain evidence="3">CGMCC 4.6609</strain>
    </source>
</reference>
<sequence length="332" mass="34814">MSGIVKHVEVVPPKRATGLVREVYAQSAKEVGRLVEAVTMFSAAPALLAASWAAFREPLLAGTAPRVSKEAVAATVSRLNECTYCVDAHAIMLHGGGAGSFATQLLSGAGADGLDPALRPFAAWAETPVRPPFAAAHTPEYVGVLVYFHFLNRVINVLLDGTFLPGPPRARAIARRVAGRVMSGRVTARNETGRAAGLRLGTPPPDGFGWAAGSPAVAAAFATLANETAAAADHLPDETRHTLDTVVPERLGRPPGISASWVDEHLHALGPKSVPSARLALLTALAPHQVGDHDVARFRDQYPDDRDLLGLLSLAALTAARHLGEQKAGIVH</sequence>
<dbReference type="STRING" id="641025.SAMN05421507_10365"/>
<organism evidence="2 3">
    <name type="scientific">Lentzea jiangxiensis</name>
    <dbReference type="NCBI Taxonomy" id="641025"/>
    <lineage>
        <taxon>Bacteria</taxon>
        <taxon>Bacillati</taxon>
        <taxon>Actinomycetota</taxon>
        <taxon>Actinomycetes</taxon>
        <taxon>Pseudonocardiales</taxon>
        <taxon>Pseudonocardiaceae</taxon>
        <taxon>Lentzea</taxon>
    </lineage>
</organism>
<evidence type="ECO:0000313" key="3">
    <source>
        <dbReference type="Proteomes" id="UP000199691"/>
    </source>
</evidence>
<evidence type="ECO:0000313" key="2">
    <source>
        <dbReference type="EMBL" id="SDO59368.1"/>
    </source>
</evidence>
<dbReference type="Proteomes" id="UP000199691">
    <property type="component" value="Unassembled WGS sequence"/>
</dbReference>
<keyword evidence="2" id="KW-0575">Peroxidase</keyword>
<dbReference type="GO" id="GO:0004601">
    <property type="term" value="F:peroxidase activity"/>
    <property type="evidence" value="ECO:0007669"/>
    <property type="project" value="UniProtKB-KW"/>
</dbReference>
<keyword evidence="2" id="KW-0560">Oxidoreductase</keyword>
<proteinExistence type="predicted"/>
<keyword evidence="3" id="KW-1185">Reference proteome</keyword>